<reference evidence="1 2" key="1">
    <citation type="submission" date="2018-05" db="EMBL/GenBank/DDBJ databases">
        <title>The draft genome of strain NS-104.</title>
        <authorList>
            <person name="Hang P."/>
            <person name="Jiang J."/>
        </authorList>
    </citation>
    <scope>NUCLEOTIDE SEQUENCE [LARGE SCALE GENOMIC DNA]</scope>
    <source>
        <strain evidence="1 2">NS-104</strain>
    </source>
</reference>
<dbReference type="Proteomes" id="UP000245252">
    <property type="component" value="Unassembled WGS sequence"/>
</dbReference>
<comment type="caution">
    <text evidence="1">The sequence shown here is derived from an EMBL/GenBank/DDBJ whole genome shotgun (WGS) entry which is preliminary data.</text>
</comment>
<sequence length="95" mass="11063">MYLESSMQSMTVEEREEAFTDVARLLDSAAFEAMIEGNRKFAIFSKNMAEAIRLNADELAREDARHAQRVMQQATDLIRQFETVHPYRMRSHSVH</sequence>
<dbReference type="AlphaFoldDB" id="A0A2U2DMF6"/>
<evidence type="ECO:0000313" key="1">
    <source>
        <dbReference type="EMBL" id="PWE54432.1"/>
    </source>
</evidence>
<evidence type="ECO:0000313" key="2">
    <source>
        <dbReference type="Proteomes" id="UP000245252"/>
    </source>
</evidence>
<dbReference type="OrthoDB" id="8392264at2"/>
<keyword evidence="2" id="KW-1185">Reference proteome</keyword>
<accession>A0A2U2DMF6</accession>
<name>A0A2U2DMF6_9HYPH</name>
<dbReference type="EMBL" id="QFBC01000010">
    <property type="protein sequence ID" value="PWE54432.1"/>
    <property type="molecule type" value="Genomic_DNA"/>
</dbReference>
<proteinExistence type="predicted"/>
<gene>
    <name evidence="1" type="ORF">DEM27_20195</name>
</gene>
<organism evidence="1 2">
    <name type="scientific">Metarhizobium album</name>
    <dbReference type="NCBI Taxonomy" id="2182425"/>
    <lineage>
        <taxon>Bacteria</taxon>
        <taxon>Pseudomonadati</taxon>
        <taxon>Pseudomonadota</taxon>
        <taxon>Alphaproteobacteria</taxon>
        <taxon>Hyphomicrobiales</taxon>
        <taxon>Rhizobiaceae</taxon>
        <taxon>Metarhizobium</taxon>
    </lineage>
</organism>
<protein>
    <submittedName>
        <fullName evidence="1">Uncharacterized protein</fullName>
    </submittedName>
</protein>